<comment type="subcellular location">
    <subcellularLocation>
        <location evidence="7">Plastid</location>
        <location evidence="7">Chloroplast</location>
    </subcellularLocation>
</comment>
<dbReference type="NCBIfam" id="TIGR02129">
    <property type="entry name" value="hisA_euk"/>
    <property type="match status" value="1"/>
</dbReference>
<dbReference type="InterPro" id="IPR013785">
    <property type="entry name" value="Aldolase_TIM"/>
</dbReference>
<keyword evidence="7" id="KW-0934">Plastid</keyword>
<dbReference type="GO" id="GO:0000162">
    <property type="term" value="P:L-tryptophan biosynthetic process"/>
    <property type="evidence" value="ECO:0007669"/>
    <property type="project" value="TreeGrafter"/>
</dbReference>
<keyword evidence="9" id="KW-1185">Reference proteome</keyword>
<comment type="caution">
    <text evidence="8">The sequence shown here is derived from an EMBL/GenBank/DDBJ whole genome shotgun (WGS) entry which is preliminary data.</text>
</comment>
<comment type="similarity">
    <text evidence="2 6">Belongs to the HisA/HisF family.</text>
</comment>
<comment type="catalytic activity">
    <reaction evidence="7">
        <text>1-(5-phospho-beta-D-ribosyl)-5-[(5-phospho-beta-D-ribosylamino)methylideneamino]imidazole-4-carboxamide = 5-[(5-phospho-1-deoxy-D-ribulos-1-ylimino)methylamino]-1-(5-phospho-beta-D-ribosyl)imidazole-4-carboxamide</text>
        <dbReference type="Rhea" id="RHEA:15469"/>
        <dbReference type="ChEBI" id="CHEBI:58435"/>
        <dbReference type="ChEBI" id="CHEBI:58525"/>
        <dbReference type="EC" id="5.3.1.16"/>
    </reaction>
</comment>
<dbReference type="UniPathway" id="UPA00031">
    <property type="reaction ID" value="UER00009"/>
</dbReference>
<evidence type="ECO:0000256" key="4">
    <source>
        <dbReference type="ARBA" id="ARBA00023102"/>
    </source>
</evidence>
<evidence type="ECO:0000256" key="2">
    <source>
        <dbReference type="ARBA" id="ARBA00009667"/>
    </source>
</evidence>
<evidence type="ECO:0000256" key="7">
    <source>
        <dbReference type="RuleBase" id="RU364022"/>
    </source>
</evidence>
<evidence type="ECO:0000256" key="6">
    <source>
        <dbReference type="RuleBase" id="RU003657"/>
    </source>
</evidence>
<dbReference type="PANTHER" id="PTHR43090:SF2">
    <property type="entry name" value="1-(5-PHOSPHORIBOSYL)-5-[(5-PHOSPHORIBOSYLAMINO)METHYLIDENEAMINO] IMIDAZOLE-4-CARBOXAMIDE ISOMERASE"/>
    <property type="match status" value="1"/>
</dbReference>
<dbReference type="SUPFAM" id="SSF51366">
    <property type="entry name" value="Ribulose-phoshate binding barrel"/>
    <property type="match status" value="1"/>
</dbReference>
<dbReference type="Gene3D" id="3.20.20.70">
    <property type="entry name" value="Aldolase class I"/>
    <property type="match status" value="1"/>
</dbReference>
<evidence type="ECO:0000313" key="8">
    <source>
        <dbReference type="EMBL" id="OAE31934.1"/>
    </source>
</evidence>
<reference evidence="8" key="1">
    <citation type="submission" date="2016-03" db="EMBL/GenBank/DDBJ databases">
        <title>Mechanisms controlling the formation of the plant cell surface in tip-growing cells are functionally conserved among land plants.</title>
        <authorList>
            <person name="Honkanen S."/>
            <person name="Jones V.A."/>
            <person name="Morieri G."/>
            <person name="Champion C."/>
            <person name="Hetherington A.J."/>
            <person name="Kelly S."/>
            <person name="Saint-Marcoux D."/>
            <person name="Proust H."/>
            <person name="Prescott H."/>
            <person name="Dolan L."/>
        </authorList>
    </citation>
    <scope>NUCLEOTIDE SEQUENCE [LARGE SCALE GENOMIC DNA]</scope>
    <source>
        <tissue evidence="8">Whole gametophyte</tissue>
    </source>
</reference>
<dbReference type="InterPro" id="IPR006062">
    <property type="entry name" value="His_biosynth"/>
</dbReference>
<dbReference type="EC" id="5.3.1.16" evidence="7"/>
<gene>
    <name evidence="8" type="ORF">AXG93_4485s1210</name>
</gene>
<dbReference type="EMBL" id="LVLJ01000940">
    <property type="protein sequence ID" value="OAE31934.1"/>
    <property type="molecule type" value="Genomic_DNA"/>
</dbReference>
<dbReference type="AlphaFoldDB" id="A0A176WGB4"/>
<dbReference type="Proteomes" id="UP000077202">
    <property type="component" value="Unassembled WGS sequence"/>
</dbReference>
<keyword evidence="5 7" id="KW-0413">Isomerase</keyword>
<dbReference type="PANTHER" id="PTHR43090">
    <property type="entry name" value="1-(5-PHOSPHORIBOSYL)-5-[(5-PHOSPHORIBOSYLAMINO)METHYLIDENEAMINO] IMIDAZOLE-4-CARBOXAMIDE ISOMERASE"/>
    <property type="match status" value="1"/>
</dbReference>
<evidence type="ECO:0000256" key="1">
    <source>
        <dbReference type="ARBA" id="ARBA00005133"/>
    </source>
</evidence>
<comment type="pathway">
    <text evidence="1 7">Amino-acid biosynthesis; L-histidine biosynthesis; L-histidine from 5-phospho-alpha-D-ribose 1-diphosphate: step 4/9.</text>
</comment>
<keyword evidence="3 6" id="KW-0028">Amino-acid biosynthesis</keyword>
<dbReference type="InterPro" id="IPR044524">
    <property type="entry name" value="Isoase_HisA-like"/>
</dbReference>
<keyword evidence="4 6" id="KW-0368">Histidine biosynthesis</keyword>
<name>A0A176WGB4_MARPO</name>
<dbReference type="InterPro" id="IPR011858">
    <property type="entry name" value="His6/HISN3"/>
</dbReference>
<sequence>MAASAGVAAVFGSGTIRSCFTFGSTGRRQVIPGDVVILKMRTTETGVGVSTGRKQGVIFCSASSLSTTEKTKDRAVTFRPCIDIHQGKVKQIVGSTLAIVDDPASEDSVNGEDLNAGSSLVTNFVSEQSAAYFAKLYKSHKLKGGHVIALSKDEARGLQFGGGVNPENAESLMHFMHQTMKGIVLTSCASPDRGRYLPSNDYGVYISQGELDLEKLQKLVTVVGKDKLVLDLSCRKKDGQYFVVTDRWQRFSNFVVNKDTLEELGKYADEFLVHGVDVEGKRLGVDEELVRLLGENSPIPVTYAGGVSSMKDLDVIIEAGGGKVHVTVGSGLDIFGGSIPYSDVLNWHYKNMGKKD</sequence>
<dbReference type="GO" id="GO:0000105">
    <property type="term" value="P:L-histidine biosynthetic process"/>
    <property type="evidence" value="ECO:0007669"/>
    <property type="project" value="UniProtKB-UniPathway"/>
</dbReference>
<dbReference type="Pfam" id="PF00977">
    <property type="entry name" value="His_biosynth"/>
    <property type="match status" value="1"/>
</dbReference>
<evidence type="ECO:0000256" key="5">
    <source>
        <dbReference type="ARBA" id="ARBA00023235"/>
    </source>
</evidence>
<dbReference type="GO" id="GO:0009507">
    <property type="term" value="C:chloroplast"/>
    <property type="evidence" value="ECO:0007669"/>
    <property type="project" value="UniProtKB-SubCell"/>
</dbReference>
<dbReference type="GO" id="GO:0003949">
    <property type="term" value="F:1-(5-phosphoribosyl)-5-[(5-phosphoribosylamino)methylideneamino]imidazole-4-carboxamide isomerase activity"/>
    <property type="evidence" value="ECO:0007669"/>
    <property type="project" value="UniProtKB-EC"/>
</dbReference>
<keyword evidence="7" id="KW-0150">Chloroplast</keyword>
<evidence type="ECO:0000313" key="9">
    <source>
        <dbReference type="Proteomes" id="UP000077202"/>
    </source>
</evidence>
<accession>A0A176WGB4</accession>
<organism evidence="8 9">
    <name type="scientific">Marchantia polymorpha subsp. ruderalis</name>
    <dbReference type="NCBI Taxonomy" id="1480154"/>
    <lineage>
        <taxon>Eukaryota</taxon>
        <taxon>Viridiplantae</taxon>
        <taxon>Streptophyta</taxon>
        <taxon>Embryophyta</taxon>
        <taxon>Marchantiophyta</taxon>
        <taxon>Marchantiopsida</taxon>
        <taxon>Marchantiidae</taxon>
        <taxon>Marchantiales</taxon>
        <taxon>Marchantiaceae</taxon>
        <taxon>Marchantia</taxon>
    </lineage>
</organism>
<evidence type="ECO:0000256" key="3">
    <source>
        <dbReference type="ARBA" id="ARBA00022605"/>
    </source>
</evidence>
<protein>
    <recommendedName>
        <fullName evidence="7">1-(5-phosphoribosyl)-5-[(5-phosphoribosylamino)methylideneamino] imidazole-4-carboxamide isomerase HISN3, chloroplastic</fullName>
        <ecNumber evidence="7">5.3.1.16</ecNumber>
    </recommendedName>
    <alternativeName>
        <fullName evidence="7">5-proFAR isomerase</fullName>
    </alternativeName>
    <alternativeName>
        <fullName evidence="7">Phosphoribosylformimino-5-aminoimidazole carboxamide ribotide isomerase</fullName>
    </alternativeName>
</protein>
<dbReference type="InterPro" id="IPR011060">
    <property type="entry name" value="RibuloseP-bd_barrel"/>
</dbReference>
<proteinExistence type="inferred from homology"/>